<evidence type="ECO:0000256" key="9">
    <source>
        <dbReference type="SAM" id="Phobius"/>
    </source>
</evidence>
<reference evidence="11" key="1">
    <citation type="submission" date="2022-06" db="EMBL/GenBank/DDBJ databases">
        <title>Draft genome sequences of Leminorella grimontii str. JCM5902.</title>
        <authorList>
            <person name="Wakabayashi Y."/>
            <person name="Kojima K."/>
        </authorList>
    </citation>
    <scope>NUCLEOTIDE SEQUENCE</scope>
    <source>
        <strain evidence="11">JCM 5902</strain>
    </source>
</reference>
<feature type="transmembrane region" description="Helical" evidence="9">
    <location>
        <begin position="64"/>
        <end position="90"/>
    </location>
</feature>
<evidence type="ECO:0000256" key="7">
    <source>
        <dbReference type="ARBA" id="ARBA00023136"/>
    </source>
</evidence>
<dbReference type="PANTHER" id="PTHR33451">
    <property type="entry name" value="MALATE-2H(+)/NA(+)-LACTATE ANTIPORTER"/>
    <property type="match status" value="1"/>
</dbReference>
<evidence type="ECO:0000256" key="2">
    <source>
        <dbReference type="ARBA" id="ARBA00022448"/>
    </source>
</evidence>
<feature type="transmembrane region" description="Helical" evidence="9">
    <location>
        <begin position="160"/>
        <end position="186"/>
    </location>
</feature>
<protein>
    <submittedName>
        <fullName evidence="11">Sodium:proton antiporter</fullName>
    </submittedName>
</protein>
<evidence type="ECO:0000259" key="10">
    <source>
        <dbReference type="Pfam" id="PF03553"/>
    </source>
</evidence>
<keyword evidence="7 9" id="KW-0472">Membrane</keyword>
<evidence type="ECO:0000313" key="12">
    <source>
        <dbReference type="Proteomes" id="UP001058124"/>
    </source>
</evidence>
<dbReference type="InterPro" id="IPR018461">
    <property type="entry name" value="Na/H_Antiport_NhaC-like_C"/>
</dbReference>
<gene>
    <name evidence="11" type="ORF">SOASR030_07410</name>
</gene>
<feature type="transmembrane region" description="Helical" evidence="9">
    <location>
        <begin position="206"/>
        <end position="224"/>
    </location>
</feature>
<dbReference type="Pfam" id="PF03553">
    <property type="entry name" value="Na_H_antiporter"/>
    <property type="match status" value="2"/>
</dbReference>
<keyword evidence="4" id="KW-1003">Cell membrane</keyword>
<dbReference type="EMBL" id="BRLH01000001">
    <property type="protein sequence ID" value="GKX54629.1"/>
    <property type="molecule type" value="Genomic_DNA"/>
</dbReference>
<keyword evidence="2" id="KW-0813">Transport</keyword>
<feature type="transmembrane region" description="Helical" evidence="9">
    <location>
        <begin position="261"/>
        <end position="278"/>
    </location>
</feature>
<evidence type="ECO:0000313" key="11">
    <source>
        <dbReference type="EMBL" id="GKX54629.1"/>
    </source>
</evidence>
<feature type="transmembrane region" description="Helical" evidence="9">
    <location>
        <begin position="135"/>
        <end position="153"/>
    </location>
</feature>
<keyword evidence="5 9" id="KW-0812">Transmembrane</keyword>
<feature type="transmembrane region" description="Helical" evidence="9">
    <location>
        <begin position="439"/>
        <end position="457"/>
    </location>
</feature>
<proteinExistence type="inferred from homology"/>
<dbReference type="InterPro" id="IPR052180">
    <property type="entry name" value="NhaC_Na-H+_Antiporter"/>
</dbReference>
<feature type="transmembrane region" description="Helical" evidence="9">
    <location>
        <begin position="40"/>
        <end position="58"/>
    </location>
</feature>
<dbReference type="PANTHER" id="PTHR33451:SF5">
    <property type="entry name" value="NA+_H+ ANTIPORTER"/>
    <property type="match status" value="1"/>
</dbReference>
<feature type="transmembrane region" description="Helical" evidence="9">
    <location>
        <begin position="102"/>
        <end position="129"/>
    </location>
</feature>
<dbReference type="AlphaFoldDB" id="A0AAV5N0Q9"/>
<evidence type="ECO:0000256" key="5">
    <source>
        <dbReference type="ARBA" id="ARBA00022692"/>
    </source>
</evidence>
<feature type="transmembrane region" description="Helical" evidence="9">
    <location>
        <begin position="298"/>
        <end position="323"/>
    </location>
</feature>
<feature type="transmembrane region" description="Helical" evidence="9">
    <location>
        <begin position="351"/>
        <end position="374"/>
    </location>
</feature>
<dbReference type="Proteomes" id="UP001058124">
    <property type="component" value="Unassembled WGS sequence"/>
</dbReference>
<feature type="domain" description="Na+/H+ antiporter NhaC-like C-terminal" evidence="10">
    <location>
        <begin position="247"/>
        <end position="435"/>
    </location>
</feature>
<comment type="similarity">
    <text evidence="8">Belongs to the NhaC Na(+)/H(+) (TC 2.A.35) antiporter family.</text>
</comment>
<dbReference type="GO" id="GO:0005886">
    <property type="term" value="C:plasma membrane"/>
    <property type="evidence" value="ECO:0007669"/>
    <property type="project" value="UniProtKB-SubCell"/>
</dbReference>
<evidence type="ECO:0000256" key="6">
    <source>
        <dbReference type="ARBA" id="ARBA00022989"/>
    </source>
</evidence>
<feature type="transmembrane region" description="Helical" evidence="9">
    <location>
        <begin position="395"/>
        <end position="419"/>
    </location>
</feature>
<comment type="caution">
    <text evidence="11">The sequence shown here is derived from an EMBL/GenBank/DDBJ whole genome shotgun (WGS) entry which is preliminary data.</text>
</comment>
<keyword evidence="3" id="KW-0050">Antiport</keyword>
<evidence type="ECO:0000256" key="4">
    <source>
        <dbReference type="ARBA" id="ARBA00022475"/>
    </source>
</evidence>
<evidence type="ECO:0000256" key="1">
    <source>
        <dbReference type="ARBA" id="ARBA00004651"/>
    </source>
</evidence>
<keyword evidence="6 9" id="KW-1133">Transmembrane helix</keyword>
<evidence type="ECO:0000256" key="8">
    <source>
        <dbReference type="ARBA" id="ARBA00038435"/>
    </source>
</evidence>
<sequence>MSSSSSKIEFRGGPLMVLVPAVVFLIVAVYLFIFQKAFDMNGLAMGGFLGVIAGSLLAKNSVNYWNGAIAGIAAPLTGVLVCILVMAGIFSSMMKAGGIAGGFVWLGVETGISGALFCTFTFIATAIIATATGTSIGTIFAAVPVFFAAGVQLGGDPAMLAGAILSGAIFGDNLAPVSDVTVISASTQTYRDGETAEVGGVVVSRSPYAILAGLLTIPFYLLFGQGQEANMRLTETASASGLSMLVPVIILVAVAIYTRNIFSALIVGVISGLVIGLLMGRLEVSQILSVKDGQLDGILYNGVSSMAGTIMLCLSLFAVIGILEKSGAIAAMTQRLTRGNQTMSAARAEGILAAGAFLCSTVFAGVTSAALILFGPIGDKVGKSAGLHPYRRSHIMSAMANSIPVILPFSAFVFVVMIAVKSQSSGDVITPFTLLTSAFYPWALFLVFGGSVITGLGRRFEGNNRASLKAPMENENDER</sequence>
<dbReference type="RefSeq" id="WP_027273170.1">
    <property type="nucleotide sequence ID" value="NZ_BRLH01000001.1"/>
</dbReference>
<feature type="domain" description="Na+/H+ antiporter NhaC-like C-terminal" evidence="10">
    <location>
        <begin position="17"/>
        <end position="188"/>
    </location>
</feature>
<feature type="transmembrane region" description="Helical" evidence="9">
    <location>
        <begin position="236"/>
        <end position="255"/>
    </location>
</feature>
<keyword evidence="12" id="KW-1185">Reference proteome</keyword>
<feature type="transmembrane region" description="Helical" evidence="9">
    <location>
        <begin position="12"/>
        <end position="33"/>
    </location>
</feature>
<comment type="subcellular location">
    <subcellularLocation>
        <location evidence="1">Cell membrane</location>
        <topology evidence="1">Multi-pass membrane protein</topology>
    </subcellularLocation>
</comment>
<name>A0AAV5N0Q9_9GAMM</name>
<organism evidence="11 12">
    <name type="scientific">Leminorella grimontii</name>
    <dbReference type="NCBI Taxonomy" id="82981"/>
    <lineage>
        <taxon>Bacteria</taxon>
        <taxon>Pseudomonadati</taxon>
        <taxon>Pseudomonadota</taxon>
        <taxon>Gammaproteobacteria</taxon>
        <taxon>Enterobacterales</taxon>
        <taxon>Budviciaceae</taxon>
        <taxon>Leminorella</taxon>
    </lineage>
</organism>
<evidence type="ECO:0000256" key="3">
    <source>
        <dbReference type="ARBA" id="ARBA00022449"/>
    </source>
</evidence>
<dbReference type="GO" id="GO:0015297">
    <property type="term" value="F:antiporter activity"/>
    <property type="evidence" value="ECO:0007669"/>
    <property type="project" value="UniProtKB-KW"/>
</dbReference>
<accession>A0AAV5N0Q9</accession>